<dbReference type="KEGG" id="ctak:4412677_00620"/>
<protein>
    <recommendedName>
        <fullName evidence="3">SOS response-associated peptidase</fullName>
    </recommendedName>
</protein>
<organism evidence="1 2">
    <name type="scientific">Chryseobacterium taklimakanense</name>
    <dbReference type="NCBI Taxonomy" id="536441"/>
    <lineage>
        <taxon>Bacteria</taxon>
        <taxon>Pseudomonadati</taxon>
        <taxon>Bacteroidota</taxon>
        <taxon>Flavobacteriia</taxon>
        <taxon>Flavobacteriales</taxon>
        <taxon>Weeksellaceae</taxon>
        <taxon>Chryseobacterium group</taxon>
        <taxon>Chryseobacterium</taxon>
    </lineage>
</organism>
<dbReference type="AlphaFoldDB" id="A0A239WRP5"/>
<evidence type="ECO:0000313" key="2">
    <source>
        <dbReference type="Proteomes" id="UP000215196"/>
    </source>
</evidence>
<reference evidence="1 2" key="1">
    <citation type="submission" date="2017-06" db="EMBL/GenBank/DDBJ databases">
        <authorList>
            <consortium name="Pathogen Informatics"/>
        </authorList>
    </citation>
    <scope>NUCLEOTIDE SEQUENCE [LARGE SCALE GENOMIC DNA]</scope>
    <source>
        <strain evidence="1 2">NCTC13490</strain>
    </source>
</reference>
<gene>
    <name evidence="1" type="ORF">SAMEA4412677_00620</name>
</gene>
<dbReference type="EMBL" id="LT906465">
    <property type="protein sequence ID" value="SNV37082.1"/>
    <property type="molecule type" value="Genomic_DNA"/>
</dbReference>
<name>A0A239WRP5_9FLAO</name>
<evidence type="ECO:0000313" key="1">
    <source>
        <dbReference type="EMBL" id="SNV37082.1"/>
    </source>
</evidence>
<evidence type="ECO:0008006" key="3">
    <source>
        <dbReference type="Google" id="ProtNLM"/>
    </source>
</evidence>
<dbReference type="RefSeq" id="WP_157727355.1">
    <property type="nucleotide sequence ID" value="NZ_LT906465.1"/>
</dbReference>
<sequence>MCNYISLLSEAQELEEYFGAEYVGEPYHREIRINGFATPRVPIILDEDTSHIVPAE</sequence>
<accession>A0A239WRP5</accession>
<proteinExistence type="predicted"/>
<keyword evidence="2" id="KW-1185">Reference proteome</keyword>
<dbReference type="Proteomes" id="UP000215196">
    <property type="component" value="Chromosome 1"/>
</dbReference>